<reference evidence="3 4" key="1">
    <citation type="submission" date="2018-04" db="EMBL/GenBank/DDBJ databases">
        <title>Genome of Nocardioides gansuensis WSJ-1.</title>
        <authorList>
            <person name="Wu S."/>
            <person name="Wang G."/>
        </authorList>
    </citation>
    <scope>NUCLEOTIDE SEQUENCE [LARGE SCALE GENOMIC DNA]</scope>
    <source>
        <strain evidence="3 4">WSJ-1</strain>
    </source>
</reference>
<keyword evidence="2" id="KW-0472">Membrane</keyword>
<evidence type="ECO:0000313" key="4">
    <source>
        <dbReference type="Proteomes" id="UP000246018"/>
    </source>
</evidence>
<name>A0A2T8F5F0_9ACTN</name>
<dbReference type="Proteomes" id="UP000246018">
    <property type="component" value="Unassembled WGS sequence"/>
</dbReference>
<evidence type="ECO:0000256" key="1">
    <source>
        <dbReference type="SAM" id="MobiDB-lite"/>
    </source>
</evidence>
<keyword evidence="2" id="KW-0812">Transmembrane</keyword>
<keyword evidence="2" id="KW-1133">Transmembrane helix</keyword>
<feature type="transmembrane region" description="Helical" evidence="2">
    <location>
        <begin position="115"/>
        <end position="137"/>
    </location>
</feature>
<feature type="transmembrane region" description="Helical" evidence="2">
    <location>
        <begin position="149"/>
        <end position="170"/>
    </location>
</feature>
<organism evidence="3 4">
    <name type="scientific">Nocardioides gansuensis</name>
    <dbReference type="NCBI Taxonomy" id="2138300"/>
    <lineage>
        <taxon>Bacteria</taxon>
        <taxon>Bacillati</taxon>
        <taxon>Actinomycetota</taxon>
        <taxon>Actinomycetes</taxon>
        <taxon>Propionibacteriales</taxon>
        <taxon>Nocardioidaceae</taxon>
        <taxon>Nocardioides</taxon>
    </lineage>
</organism>
<dbReference type="OrthoDB" id="5006856at2"/>
<evidence type="ECO:0000256" key="2">
    <source>
        <dbReference type="SAM" id="Phobius"/>
    </source>
</evidence>
<protein>
    <recommendedName>
        <fullName evidence="5">DUF2182 domain-containing protein</fullName>
    </recommendedName>
</protein>
<evidence type="ECO:0008006" key="5">
    <source>
        <dbReference type="Google" id="ProtNLM"/>
    </source>
</evidence>
<accession>A0A2T8F5F0</accession>
<feature type="region of interest" description="Disordered" evidence="1">
    <location>
        <begin position="1"/>
        <end position="28"/>
    </location>
</feature>
<comment type="caution">
    <text evidence="3">The sequence shown here is derived from an EMBL/GenBank/DDBJ whole genome shotgun (WGS) entry which is preliminary data.</text>
</comment>
<proteinExistence type="predicted"/>
<evidence type="ECO:0000313" key="3">
    <source>
        <dbReference type="EMBL" id="PVG80900.1"/>
    </source>
</evidence>
<keyword evidence="4" id="KW-1185">Reference proteome</keyword>
<feature type="transmembrane region" description="Helical" evidence="2">
    <location>
        <begin position="277"/>
        <end position="295"/>
    </location>
</feature>
<feature type="compositionally biased region" description="Basic and acidic residues" evidence="1">
    <location>
        <begin position="1"/>
        <end position="12"/>
    </location>
</feature>
<feature type="transmembrane region" description="Helical" evidence="2">
    <location>
        <begin position="182"/>
        <end position="200"/>
    </location>
</feature>
<feature type="transmembrane region" description="Helical" evidence="2">
    <location>
        <begin position="236"/>
        <end position="265"/>
    </location>
</feature>
<sequence length="302" mass="32122">MDRRAVVGEARARGGASRLGRSRPRDSCPAGHRLRADIMSLLQATLLAGRLSGSVRSTSTRVVLGCAAAAWVALSVPRPGGGQGAGEMGVAHVHHPHTVPPVAAEVVDPWSLAWIGSWLLMVVAMMWPLTIPSVGAITRSSFRGWRMRLGVVCLATVTILWLAVGLAGAMFARTLSVPPGSVWWQLAFVCLALVAFRSSWRSRVLEGCLRLPALAPGGRRGVVTATRAGMLTWRRCALLCGPVMLAMAIGHSLVLMVFASLAAWWEAWHPRAWRDPVPVLLIAGAGAWIAVAALLDGRIGHA</sequence>
<dbReference type="AlphaFoldDB" id="A0A2T8F5F0"/>
<dbReference type="EMBL" id="QDGZ01000012">
    <property type="protein sequence ID" value="PVG80900.1"/>
    <property type="molecule type" value="Genomic_DNA"/>
</dbReference>
<gene>
    <name evidence="3" type="ORF">DDE18_21015</name>
</gene>